<feature type="region of interest" description="Disordered" evidence="1">
    <location>
        <begin position="121"/>
        <end position="153"/>
    </location>
</feature>
<name>A0A0A9YEH4_LYGHE</name>
<feature type="compositionally biased region" description="Basic and acidic residues" evidence="1">
    <location>
        <begin position="121"/>
        <end position="133"/>
    </location>
</feature>
<keyword evidence="2" id="KW-0675">Receptor</keyword>
<proteinExistence type="predicted"/>
<reference evidence="2" key="2">
    <citation type="submission" date="2014-07" db="EMBL/GenBank/DDBJ databases">
        <authorList>
            <person name="Hull J."/>
        </authorList>
    </citation>
    <scope>NUCLEOTIDE SEQUENCE</scope>
</reference>
<reference evidence="3" key="3">
    <citation type="submission" date="2014-09" db="EMBL/GenBank/DDBJ databases">
        <authorList>
            <person name="Magalhaes I.L.F."/>
            <person name="Oliveira U."/>
            <person name="Santos F.R."/>
            <person name="Vidigal T.H.D.A."/>
            <person name="Brescovit A.D."/>
            <person name="Santos A.J."/>
        </authorList>
    </citation>
    <scope>NUCLEOTIDE SEQUENCE</scope>
</reference>
<evidence type="ECO:0000256" key="1">
    <source>
        <dbReference type="SAM" id="MobiDB-lite"/>
    </source>
</evidence>
<gene>
    <name evidence="2" type="primary">ITPRIP</name>
    <name evidence="2" type="ORF">CM83_6828</name>
</gene>
<evidence type="ECO:0000313" key="2">
    <source>
        <dbReference type="EMBL" id="JAG29503.1"/>
    </source>
</evidence>
<organism evidence="2">
    <name type="scientific">Lygus hesperus</name>
    <name type="common">Western plant bug</name>
    <dbReference type="NCBI Taxonomy" id="30085"/>
    <lineage>
        <taxon>Eukaryota</taxon>
        <taxon>Metazoa</taxon>
        <taxon>Ecdysozoa</taxon>
        <taxon>Arthropoda</taxon>
        <taxon>Hexapoda</taxon>
        <taxon>Insecta</taxon>
        <taxon>Pterygota</taxon>
        <taxon>Neoptera</taxon>
        <taxon>Paraneoptera</taxon>
        <taxon>Hemiptera</taxon>
        <taxon>Heteroptera</taxon>
        <taxon>Panheteroptera</taxon>
        <taxon>Cimicomorpha</taxon>
        <taxon>Miridae</taxon>
        <taxon>Mirini</taxon>
        <taxon>Lygus</taxon>
    </lineage>
</organism>
<feature type="region of interest" description="Disordered" evidence="1">
    <location>
        <begin position="1"/>
        <end position="21"/>
    </location>
</feature>
<protein>
    <submittedName>
        <fullName evidence="2">Inositol 1,4,5-trisphosphate receptor-interacting protein</fullName>
    </submittedName>
</protein>
<evidence type="ECO:0000313" key="3">
    <source>
        <dbReference type="EMBL" id="JAG63385.1"/>
    </source>
</evidence>
<dbReference type="EMBL" id="GBRD01002436">
    <property type="protein sequence ID" value="JAG63385.1"/>
    <property type="molecule type" value="Transcribed_RNA"/>
</dbReference>
<reference evidence="2" key="1">
    <citation type="journal article" date="2014" name="PLoS ONE">
        <title>Transcriptome-Based Identification of ABC Transporters in the Western Tarnished Plant Bug Lygus hesperus.</title>
        <authorList>
            <person name="Hull J.J."/>
            <person name="Chaney K."/>
            <person name="Geib S.M."/>
            <person name="Fabrick J.A."/>
            <person name="Brent C.S."/>
            <person name="Walsh D."/>
            <person name="Lavine L.C."/>
        </authorList>
    </citation>
    <scope>NUCLEOTIDE SEQUENCE</scope>
</reference>
<sequence length="153" mass="17705">MSAKTTQVKDKGKRTKKLDDEKEKELMDYLKKHFFLDKFKESVKEMIDMDPNLPKDPVNPKKGKKIKIFDEPIIKSQSTSKIKVQQDQPVDVVKVAQEIHRDLAAMKKQVKEQLDFTAAMVEHHNESKHKWDPIKSSSDSDEDIEGQRPSKSS</sequence>
<dbReference type="EMBL" id="GBHO01014101">
    <property type="protein sequence ID" value="JAG29503.1"/>
    <property type="molecule type" value="Transcribed_RNA"/>
</dbReference>
<dbReference type="AlphaFoldDB" id="A0A0A9YEH4"/>
<accession>A0A0A9YEH4</accession>